<evidence type="ECO:0000256" key="1">
    <source>
        <dbReference type="SAM" id="Phobius"/>
    </source>
</evidence>
<name>A0A551X217_MICAE</name>
<keyword evidence="1" id="KW-0472">Membrane</keyword>
<reference evidence="2 3" key="1">
    <citation type="submission" date="2019-01" db="EMBL/GenBank/DDBJ databases">
        <title>Coherence of Microcystis species and biogeography revealed through population genomics.</title>
        <authorList>
            <person name="Perez-Carrascal O.M."/>
            <person name="Terrat Y."/>
            <person name="Giani A."/>
            <person name="Fortin N."/>
            <person name="Tromas N."/>
            <person name="Shapiro B.J."/>
        </authorList>
    </citation>
    <scope>NUCLEOTIDE SEQUENCE [LARGE SCALE GENOMIC DNA]</scope>
    <source>
        <strain evidence="2">Ma_QC_C_20070703_M131</strain>
    </source>
</reference>
<dbReference type="Proteomes" id="UP000316443">
    <property type="component" value="Unassembled WGS sequence"/>
</dbReference>
<evidence type="ECO:0000313" key="3">
    <source>
        <dbReference type="Proteomes" id="UP000316443"/>
    </source>
</evidence>
<organism evidence="2 3">
    <name type="scientific">Microcystis aeruginosa Ma_QC_C_20070703_M131</name>
    <dbReference type="NCBI Taxonomy" id="2486263"/>
    <lineage>
        <taxon>Bacteria</taxon>
        <taxon>Bacillati</taxon>
        <taxon>Cyanobacteriota</taxon>
        <taxon>Cyanophyceae</taxon>
        <taxon>Oscillatoriophycideae</taxon>
        <taxon>Chroococcales</taxon>
        <taxon>Microcystaceae</taxon>
        <taxon>Microcystis</taxon>
    </lineage>
</organism>
<feature type="transmembrane region" description="Helical" evidence="1">
    <location>
        <begin position="31"/>
        <end position="56"/>
    </location>
</feature>
<accession>A0A551X217</accession>
<gene>
    <name evidence="2" type="ORF">EWV85_24585</name>
</gene>
<keyword evidence="1" id="KW-0812">Transmembrane</keyword>
<comment type="caution">
    <text evidence="2">The sequence shown here is derived from an EMBL/GenBank/DDBJ whole genome shotgun (WGS) entry which is preliminary data.</text>
</comment>
<protein>
    <submittedName>
        <fullName evidence="2">Uncharacterized protein</fullName>
    </submittedName>
</protein>
<sequence>MSGNLSPHRLSVISYQLSVISYQLSDVSFKLISYLVIRCKLISYLVIYLFSSLSLFTDY</sequence>
<dbReference type="AlphaFoldDB" id="A0A551X217"/>
<proteinExistence type="predicted"/>
<keyword evidence="1" id="KW-1133">Transmembrane helix</keyword>
<evidence type="ECO:0000313" key="2">
    <source>
        <dbReference type="EMBL" id="TRT42716.1"/>
    </source>
</evidence>
<dbReference type="EMBL" id="SFCA01000270">
    <property type="protein sequence ID" value="TRT42716.1"/>
    <property type="molecule type" value="Genomic_DNA"/>
</dbReference>